<proteinExistence type="predicted"/>
<dbReference type="InterPro" id="IPR039261">
    <property type="entry name" value="FNR_nucleotide-bd"/>
</dbReference>
<dbReference type="STRING" id="1231657.A0A1Y1Z2N5"/>
<dbReference type="EMBL" id="MCFA01000135">
    <property type="protein sequence ID" value="ORY04459.1"/>
    <property type="molecule type" value="Genomic_DNA"/>
</dbReference>
<organism evidence="1 2">
    <name type="scientific">Clohesyomyces aquaticus</name>
    <dbReference type="NCBI Taxonomy" id="1231657"/>
    <lineage>
        <taxon>Eukaryota</taxon>
        <taxon>Fungi</taxon>
        <taxon>Dikarya</taxon>
        <taxon>Ascomycota</taxon>
        <taxon>Pezizomycotina</taxon>
        <taxon>Dothideomycetes</taxon>
        <taxon>Pleosporomycetidae</taxon>
        <taxon>Pleosporales</taxon>
        <taxon>Lindgomycetaceae</taxon>
        <taxon>Clohesyomyces</taxon>
    </lineage>
</organism>
<dbReference type="AlphaFoldDB" id="A0A1Y1Z2N5"/>
<sequence length="125" mass="13633">MATIAVIILAFASGLYVRKQNYEIFLIHSEWEKNNNVTVSAITTHSAESHPTNGVTFVKEAKGVTQLPTSQRNLLTLLDGPYPNNSTRDLLRCDRLLVVGGGIGVTPLIPWAVGHPNVKLARSIN</sequence>
<evidence type="ECO:0000313" key="1">
    <source>
        <dbReference type="EMBL" id="ORY04459.1"/>
    </source>
</evidence>
<dbReference type="Proteomes" id="UP000193144">
    <property type="component" value="Unassembled WGS sequence"/>
</dbReference>
<reference evidence="1 2" key="1">
    <citation type="submission" date="2016-07" db="EMBL/GenBank/DDBJ databases">
        <title>Pervasive Adenine N6-methylation of Active Genes in Fungi.</title>
        <authorList>
            <consortium name="DOE Joint Genome Institute"/>
            <person name="Mondo S.J."/>
            <person name="Dannebaum R.O."/>
            <person name="Kuo R.C."/>
            <person name="Labutti K."/>
            <person name="Haridas S."/>
            <person name="Kuo A."/>
            <person name="Salamov A."/>
            <person name="Ahrendt S.R."/>
            <person name="Lipzen A."/>
            <person name="Sullivan W."/>
            <person name="Andreopoulos W.B."/>
            <person name="Clum A."/>
            <person name="Lindquist E."/>
            <person name="Daum C."/>
            <person name="Ramamoorthy G.K."/>
            <person name="Gryganskyi A."/>
            <person name="Culley D."/>
            <person name="Magnuson J.K."/>
            <person name="James T.Y."/>
            <person name="O'Malley M.A."/>
            <person name="Stajich J.E."/>
            <person name="Spatafora J.W."/>
            <person name="Visel A."/>
            <person name="Grigoriev I.V."/>
        </authorList>
    </citation>
    <scope>NUCLEOTIDE SEQUENCE [LARGE SCALE GENOMIC DNA]</scope>
    <source>
        <strain evidence="1 2">CBS 115471</strain>
    </source>
</reference>
<evidence type="ECO:0000313" key="2">
    <source>
        <dbReference type="Proteomes" id="UP000193144"/>
    </source>
</evidence>
<name>A0A1Y1Z2N5_9PLEO</name>
<protein>
    <recommendedName>
        <fullName evidence="3">FAD-binding FR-type domain-containing protein</fullName>
    </recommendedName>
</protein>
<comment type="caution">
    <text evidence="1">The sequence shown here is derived from an EMBL/GenBank/DDBJ whole genome shotgun (WGS) entry which is preliminary data.</text>
</comment>
<dbReference type="Gene3D" id="3.40.50.80">
    <property type="entry name" value="Nucleotide-binding domain of ferredoxin-NADP reductase (FNR) module"/>
    <property type="match status" value="1"/>
</dbReference>
<gene>
    <name evidence="1" type="ORF">BCR34DRAFT_634052</name>
</gene>
<evidence type="ECO:0008006" key="3">
    <source>
        <dbReference type="Google" id="ProtNLM"/>
    </source>
</evidence>
<accession>A0A1Y1Z2N5</accession>
<keyword evidence="2" id="KW-1185">Reference proteome</keyword>